<sequence>MNIPALLKQLSADRRTGTTATFTVADWTTSGIIFSSIQRSADKNLLLQSHFEPWPADFDPFASAQDTATFLRSLQQQHSWIGRPAAISVPRQLTAMRLLQVPIAAADDLAGAISLQLETRQQSAEPQQWDFLQHPDIAADTLYVTVLQMPARIAHVIAEIATLAGWKKPVLTAADLFVGGASMTPGEFRISLQMNRSKLEVVVFRGGLPAASMATGTQFARDNDSMGSIALSLMQRVVETLPESWRSGSGEIPLAVSGSHAAPLARLLQSHGVTVLPGPFDERSPRAFALADSLYFPQRYCNLQQSRSAPPAFAIRHRLGIRLAATAACLLIIAVWLLWNRSTDLHRQLAQQQERLRAQQELISRGQPVLQQFERLSEWKQQSLHAADEIRNVALMVPDRDQMLLTRLQLENISDASERVLRVEGLARSPQVVQQLNTSILADAGHYALHPSGIGPAPAGSLLPVQFTIESQILQQSEDSATEENTADLTAEQEP</sequence>
<dbReference type="EMBL" id="SRHE01000181">
    <property type="protein sequence ID" value="TWW09776.1"/>
    <property type="molecule type" value="Genomic_DNA"/>
</dbReference>
<gene>
    <name evidence="3" type="ORF">E3A20_10940</name>
</gene>
<keyword evidence="4" id="KW-1185">Reference proteome</keyword>
<evidence type="ECO:0000256" key="1">
    <source>
        <dbReference type="SAM" id="MobiDB-lite"/>
    </source>
</evidence>
<evidence type="ECO:0000313" key="4">
    <source>
        <dbReference type="Proteomes" id="UP000321083"/>
    </source>
</evidence>
<dbReference type="AlphaFoldDB" id="A0A5C6M4W5"/>
<keyword evidence="2" id="KW-0472">Membrane</keyword>
<name>A0A5C6M4W5_9PLAN</name>
<evidence type="ECO:0000256" key="2">
    <source>
        <dbReference type="SAM" id="Phobius"/>
    </source>
</evidence>
<organism evidence="3 4">
    <name type="scientific">Planctomyces bekefii</name>
    <dbReference type="NCBI Taxonomy" id="1653850"/>
    <lineage>
        <taxon>Bacteria</taxon>
        <taxon>Pseudomonadati</taxon>
        <taxon>Planctomycetota</taxon>
        <taxon>Planctomycetia</taxon>
        <taxon>Planctomycetales</taxon>
        <taxon>Planctomycetaceae</taxon>
        <taxon>Planctomyces</taxon>
    </lineage>
</organism>
<accession>A0A5C6M4W5</accession>
<protein>
    <submittedName>
        <fullName evidence="3">Uncharacterized protein</fullName>
    </submittedName>
</protein>
<feature type="region of interest" description="Disordered" evidence="1">
    <location>
        <begin position="476"/>
        <end position="495"/>
    </location>
</feature>
<comment type="caution">
    <text evidence="3">The sequence shown here is derived from an EMBL/GenBank/DDBJ whole genome shotgun (WGS) entry which is preliminary data.</text>
</comment>
<reference evidence="3 4" key="1">
    <citation type="submission" date="2019-08" db="EMBL/GenBank/DDBJ databases">
        <title>100 year-old enigma solved: identification of Planctomyces bekefii, the type genus and species of the phylum Planctomycetes.</title>
        <authorList>
            <person name="Svetlana D.N."/>
            <person name="Overmann J."/>
        </authorList>
    </citation>
    <scope>NUCLEOTIDE SEQUENCE [LARGE SCALE GENOMIC DNA]</scope>
    <source>
        <strain evidence="3">Phe10_nw2017</strain>
    </source>
</reference>
<feature type="compositionally biased region" description="Acidic residues" evidence="1">
    <location>
        <begin position="480"/>
        <end position="495"/>
    </location>
</feature>
<reference evidence="3 4" key="2">
    <citation type="submission" date="2019-08" db="EMBL/GenBank/DDBJ databases">
        <authorList>
            <person name="Henke P."/>
        </authorList>
    </citation>
    <scope>NUCLEOTIDE SEQUENCE [LARGE SCALE GENOMIC DNA]</scope>
    <source>
        <strain evidence="3">Phe10_nw2017</strain>
    </source>
</reference>
<dbReference type="Proteomes" id="UP000321083">
    <property type="component" value="Unassembled WGS sequence"/>
</dbReference>
<proteinExistence type="predicted"/>
<feature type="transmembrane region" description="Helical" evidence="2">
    <location>
        <begin position="319"/>
        <end position="339"/>
    </location>
</feature>
<keyword evidence="2" id="KW-0812">Transmembrane</keyword>
<keyword evidence="2" id="KW-1133">Transmembrane helix</keyword>
<evidence type="ECO:0000313" key="3">
    <source>
        <dbReference type="EMBL" id="TWW09776.1"/>
    </source>
</evidence>